<keyword evidence="2" id="KW-1185">Reference proteome</keyword>
<reference evidence="1" key="1">
    <citation type="submission" date="2021-01" db="EMBL/GenBank/DDBJ databases">
        <authorList>
            <consortium name="Genoscope - CEA"/>
            <person name="William W."/>
        </authorList>
    </citation>
    <scope>NUCLEOTIDE SEQUENCE</scope>
</reference>
<gene>
    <name evidence="1" type="ORF">PPENT_87.1.T0370160</name>
</gene>
<proteinExistence type="predicted"/>
<dbReference type="OrthoDB" id="297387at2759"/>
<organism evidence="1 2">
    <name type="scientific">Paramecium pentaurelia</name>
    <dbReference type="NCBI Taxonomy" id="43138"/>
    <lineage>
        <taxon>Eukaryota</taxon>
        <taxon>Sar</taxon>
        <taxon>Alveolata</taxon>
        <taxon>Ciliophora</taxon>
        <taxon>Intramacronucleata</taxon>
        <taxon>Oligohymenophorea</taxon>
        <taxon>Peniculida</taxon>
        <taxon>Parameciidae</taxon>
        <taxon>Paramecium</taxon>
    </lineage>
</organism>
<name>A0A8S1UAZ4_9CILI</name>
<dbReference type="AlphaFoldDB" id="A0A8S1UAZ4"/>
<evidence type="ECO:0000313" key="1">
    <source>
        <dbReference type="EMBL" id="CAD8162020.1"/>
    </source>
</evidence>
<comment type="caution">
    <text evidence="1">The sequence shown here is derived from an EMBL/GenBank/DDBJ whole genome shotgun (WGS) entry which is preliminary data.</text>
</comment>
<accession>A0A8S1UAZ4</accession>
<evidence type="ECO:0000313" key="2">
    <source>
        <dbReference type="Proteomes" id="UP000689195"/>
    </source>
</evidence>
<dbReference type="EMBL" id="CAJJDO010000037">
    <property type="protein sequence ID" value="CAD8162020.1"/>
    <property type="molecule type" value="Genomic_DNA"/>
</dbReference>
<dbReference type="Proteomes" id="UP000689195">
    <property type="component" value="Unassembled WGS sequence"/>
</dbReference>
<protein>
    <submittedName>
        <fullName evidence="1">Uncharacterized protein</fullName>
    </submittedName>
</protein>
<sequence length="705" mass="84737">MIKITSPLLNYRFKMLRVQCKPYDNVELIRDQIMDVMNEYLQESDGLQFILLQEQKWMIQIGNNKLVEDLYKNLLFYQIPQKLDLRDFELIYNIDNFYIYFQLYTMGNNQSQNKNHPKPKSKKKEQFKKLFVIKKDILFSKLSQKTSSLITCFLNVQEFNNLLQVSKTTYQIFSQTSGCFQIECQRLLNIKCELIQSKNWKLILQSVMSIPIRTLPYGEAIKSVRYQIKQFPMFIEQKINYSGFQKAILYYENQFNEQKQIIKSFDYIEALNFASNNTDILLRVRQGFEIHTQLPELLMLIYNLHDYVKLFCQYLEIRFSKCNLEQFIQIWQHYQGWISSVENQTFDLIFLFNNIIDESLPQYKLPKYTIRHFMVCEWMKKADKGELIVKLREDFRLQMIESRNKNKKSQLLRQYIQYLIDISTNQNNIQQYGYYNFQYCQELNQLINLAIDLTPKLNIEYQQDEELLIYIFGQYVYDYYVFELSSAFRVDQFKCEIKQFHQESQQMSKILVKNFEDQNLQNNLFGNEVQNFKYHLQSQYNVQLKIKSLFKQITIMDDDINNSSENIIAESLGTSGISLTSTNCSSVFSSVKNNDQLYHYIKFYQKELFNKIQKFCCKQQDVYQYSLEQEPSNDIIYDVPELAEYDYISHQNLMDLFYNRIKRSNAIYQLERRQTILTSNYPSNQQQIQTQSLNQAEQMLKCLLK</sequence>